<protein>
    <submittedName>
        <fullName evidence="3">Uncharacterized protein</fullName>
    </submittedName>
</protein>
<dbReference type="Pfam" id="PF10609">
    <property type="entry name" value="ParA"/>
    <property type="match status" value="1"/>
</dbReference>
<evidence type="ECO:0000313" key="3">
    <source>
        <dbReference type="EMBL" id="KAK3598337.1"/>
    </source>
</evidence>
<dbReference type="InterPro" id="IPR033756">
    <property type="entry name" value="YlxH/NBP35"/>
</dbReference>
<evidence type="ECO:0000256" key="1">
    <source>
        <dbReference type="ARBA" id="ARBA00022741"/>
    </source>
</evidence>
<proteinExistence type="predicted"/>
<dbReference type="Proteomes" id="UP001195483">
    <property type="component" value="Unassembled WGS sequence"/>
</dbReference>
<evidence type="ECO:0000256" key="2">
    <source>
        <dbReference type="ARBA" id="ARBA00022840"/>
    </source>
</evidence>
<dbReference type="EMBL" id="JAEAOA010001585">
    <property type="protein sequence ID" value="KAK3598337.1"/>
    <property type="molecule type" value="Genomic_DNA"/>
</dbReference>
<name>A0AAE0W2R3_9BIVA</name>
<dbReference type="SUPFAM" id="SSF52540">
    <property type="entry name" value="P-loop containing nucleoside triphosphate hydrolases"/>
    <property type="match status" value="1"/>
</dbReference>
<reference evidence="3" key="3">
    <citation type="submission" date="2023-05" db="EMBL/GenBank/DDBJ databases">
        <authorList>
            <person name="Smith C.H."/>
        </authorList>
    </citation>
    <scope>NUCLEOTIDE SEQUENCE</scope>
    <source>
        <strain evidence="3">CHS0354</strain>
        <tissue evidence="3">Mantle</tissue>
    </source>
</reference>
<dbReference type="AlphaFoldDB" id="A0AAE0W2R3"/>
<dbReference type="GO" id="GO:0005524">
    <property type="term" value="F:ATP binding"/>
    <property type="evidence" value="ECO:0007669"/>
    <property type="project" value="UniProtKB-KW"/>
</dbReference>
<reference evidence="3" key="2">
    <citation type="journal article" date="2021" name="Genome Biol. Evol.">
        <title>Developing a high-quality reference genome for a parasitic bivalve with doubly uniparental inheritance (Bivalvia: Unionida).</title>
        <authorList>
            <person name="Smith C.H."/>
        </authorList>
    </citation>
    <scope>NUCLEOTIDE SEQUENCE</scope>
    <source>
        <strain evidence="3">CHS0354</strain>
        <tissue evidence="3">Mantle</tissue>
    </source>
</reference>
<keyword evidence="4" id="KW-1185">Reference proteome</keyword>
<gene>
    <name evidence="3" type="ORF">CHS0354_026595</name>
</gene>
<dbReference type="Gene3D" id="3.40.50.300">
    <property type="entry name" value="P-loop containing nucleotide triphosphate hydrolases"/>
    <property type="match status" value="1"/>
</dbReference>
<comment type="caution">
    <text evidence="3">The sequence shown here is derived from an EMBL/GenBank/DDBJ whole genome shotgun (WGS) entry which is preliminary data.</text>
</comment>
<accession>A0AAE0W2R3</accession>
<organism evidence="3 4">
    <name type="scientific">Potamilus streckersoni</name>
    <dbReference type="NCBI Taxonomy" id="2493646"/>
    <lineage>
        <taxon>Eukaryota</taxon>
        <taxon>Metazoa</taxon>
        <taxon>Spiralia</taxon>
        <taxon>Lophotrochozoa</taxon>
        <taxon>Mollusca</taxon>
        <taxon>Bivalvia</taxon>
        <taxon>Autobranchia</taxon>
        <taxon>Heteroconchia</taxon>
        <taxon>Palaeoheterodonta</taxon>
        <taxon>Unionida</taxon>
        <taxon>Unionoidea</taxon>
        <taxon>Unionidae</taxon>
        <taxon>Ambleminae</taxon>
        <taxon>Lampsilini</taxon>
        <taxon>Potamilus</taxon>
    </lineage>
</organism>
<feature type="non-terminal residue" evidence="3">
    <location>
        <position position="71"/>
    </location>
</feature>
<evidence type="ECO:0000313" key="4">
    <source>
        <dbReference type="Proteomes" id="UP001195483"/>
    </source>
</evidence>
<keyword evidence="2" id="KW-0067">ATP-binding</keyword>
<keyword evidence="1" id="KW-0547">Nucleotide-binding</keyword>
<reference evidence="3" key="1">
    <citation type="journal article" date="2021" name="Genome Biol. Evol.">
        <title>A High-Quality Reference Genome for a Parasitic Bivalve with Doubly Uniparental Inheritance (Bivalvia: Unionida).</title>
        <authorList>
            <person name="Smith C.H."/>
        </authorList>
    </citation>
    <scope>NUCLEOTIDE SEQUENCE</scope>
    <source>
        <strain evidence="3">CHS0354</strain>
    </source>
</reference>
<sequence>EVSEIFSSAGVKELANEYGIAFLGTLPFDPKFTSCCEEGSNPLELFPDSPSIQKLANLTSQIERIIDTLSG</sequence>
<dbReference type="InterPro" id="IPR027417">
    <property type="entry name" value="P-loop_NTPase"/>
</dbReference>